<reference evidence="1 2" key="1">
    <citation type="submission" date="2019-10" db="EMBL/GenBank/DDBJ databases">
        <title>Assembly and Annotation for the nematode Trichostrongylus colubriformis.</title>
        <authorList>
            <person name="Martin J."/>
        </authorList>
    </citation>
    <scope>NUCLEOTIDE SEQUENCE [LARGE SCALE GENOMIC DNA]</scope>
    <source>
        <strain evidence="1">G859</strain>
        <tissue evidence="1">Whole worm</tissue>
    </source>
</reference>
<dbReference type="Proteomes" id="UP001331761">
    <property type="component" value="Unassembled WGS sequence"/>
</dbReference>
<evidence type="ECO:0008006" key="3">
    <source>
        <dbReference type="Google" id="ProtNLM"/>
    </source>
</evidence>
<proteinExistence type="predicted"/>
<gene>
    <name evidence="1" type="ORF">GCK32_009187</name>
</gene>
<comment type="caution">
    <text evidence="1">The sequence shown here is derived from an EMBL/GenBank/DDBJ whole genome shotgun (WGS) entry which is preliminary data.</text>
</comment>
<dbReference type="AlphaFoldDB" id="A0AAN8IJQ0"/>
<keyword evidence="2" id="KW-1185">Reference proteome</keyword>
<name>A0AAN8IJQ0_TRICO</name>
<dbReference type="EMBL" id="WIXE01012276">
    <property type="protein sequence ID" value="KAK5976051.1"/>
    <property type="molecule type" value="Genomic_DNA"/>
</dbReference>
<organism evidence="1 2">
    <name type="scientific">Trichostrongylus colubriformis</name>
    <name type="common">Black scour worm</name>
    <dbReference type="NCBI Taxonomy" id="6319"/>
    <lineage>
        <taxon>Eukaryota</taxon>
        <taxon>Metazoa</taxon>
        <taxon>Ecdysozoa</taxon>
        <taxon>Nematoda</taxon>
        <taxon>Chromadorea</taxon>
        <taxon>Rhabditida</taxon>
        <taxon>Rhabditina</taxon>
        <taxon>Rhabditomorpha</taxon>
        <taxon>Strongyloidea</taxon>
        <taxon>Trichostrongylidae</taxon>
        <taxon>Trichostrongylus</taxon>
    </lineage>
</organism>
<evidence type="ECO:0000313" key="1">
    <source>
        <dbReference type="EMBL" id="KAK5976051.1"/>
    </source>
</evidence>
<accession>A0AAN8IJQ0</accession>
<sequence length="99" mass="10865">MTDDHVHQGFDCELAVALAYLDISDEIDLIGKKLEEMVSPPVATTAAMDYNDHESNGQLLYESLNAKRKSATNEIIDALGTWRSRCIFIDGPGGSGMIY</sequence>
<evidence type="ECO:0000313" key="2">
    <source>
        <dbReference type="Proteomes" id="UP001331761"/>
    </source>
</evidence>
<protein>
    <recommendedName>
        <fullName evidence="3">ATP-dependent DNA helicase</fullName>
    </recommendedName>
</protein>